<accession>A0A9P8RR25</accession>
<protein>
    <submittedName>
        <fullName evidence="2">Uncharacterized protein</fullName>
    </submittedName>
</protein>
<evidence type="ECO:0000313" key="2">
    <source>
        <dbReference type="EMBL" id="KAH0562162.1"/>
    </source>
</evidence>
<reference evidence="2" key="1">
    <citation type="submission" date="2021-03" db="EMBL/GenBank/DDBJ databases">
        <title>Comparative genomics and phylogenomic investigation of the class Geoglossomycetes provide insights into ecological specialization and systematics.</title>
        <authorList>
            <person name="Melie T."/>
            <person name="Pirro S."/>
            <person name="Miller A.N."/>
            <person name="Quandt A."/>
        </authorList>
    </citation>
    <scope>NUCLEOTIDE SEQUENCE</scope>
    <source>
        <strain evidence="2">CAQ_001_2017</strain>
    </source>
</reference>
<gene>
    <name evidence="2" type="ORF">GP486_003136</name>
</gene>
<organism evidence="2 3">
    <name type="scientific">Trichoglossum hirsutum</name>
    <dbReference type="NCBI Taxonomy" id="265104"/>
    <lineage>
        <taxon>Eukaryota</taxon>
        <taxon>Fungi</taxon>
        <taxon>Dikarya</taxon>
        <taxon>Ascomycota</taxon>
        <taxon>Pezizomycotina</taxon>
        <taxon>Geoglossomycetes</taxon>
        <taxon>Geoglossales</taxon>
        <taxon>Geoglossaceae</taxon>
        <taxon>Trichoglossum</taxon>
    </lineage>
</organism>
<name>A0A9P8RR25_9PEZI</name>
<dbReference type="Proteomes" id="UP000750711">
    <property type="component" value="Unassembled WGS sequence"/>
</dbReference>
<feature type="region of interest" description="Disordered" evidence="1">
    <location>
        <begin position="219"/>
        <end position="239"/>
    </location>
</feature>
<keyword evidence="3" id="KW-1185">Reference proteome</keyword>
<dbReference type="EMBL" id="JAGHQM010000399">
    <property type="protein sequence ID" value="KAH0562162.1"/>
    <property type="molecule type" value="Genomic_DNA"/>
</dbReference>
<evidence type="ECO:0000256" key="1">
    <source>
        <dbReference type="SAM" id="MobiDB-lite"/>
    </source>
</evidence>
<comment type="caution">
    <text evidence="2">The sequence shown here is derived from an EMBL/GenBank/DDBJ whole genome shotgun (WGS) entry which is preliminary data.</text>
</comment>
<dbReference type="AlphaFoldDB" id="A0A9P8RR25"/>
<proteinExistence type="predicted"/>
<sequence>MVEEDEEKTVDWLADFYFCQAERILHASAEGNLAETSRILKLVNELPPPPLPPQRGPRIHATAPVKTKGVAAHKPGAPYPGATPVLSRPYRNISGRRHVPILVTCSAGISFLRFKKPQSPYLSRVIRTKIKWRQKMTDLKERLQDEVNHAIGEDRWDEILRRQHHVGQHQRREPTWTACYEKSLEDHTNAMRRFTWRNNRIASRMREIVDRERELAEVERKERKRAKAEDRKRRDVEGA</sequence>
<evidence type="ECO:0000313" key="3">
    <source>
        <dbReference type="Proteomes" id="UP000750711"/>
    </source>
</evidence>